<reference evidence="3" key="2">
    <citation type="journal article" date="2007" name="Science">
        <title>Draft genome sequence of the sexually transmitted pathogen Trichomonas vaginalis.</title>
        <authorList>
            <person name="Carlton J.M."/>
            <person name="Hirt R.P."/>
            <person name="Silva J.C."/>
            <person name="Delcher A.L."/>
            <person name="Schatz M."/>
            <person name="Zhao Q."/>
            <person name="Wortman J.R."/>
            <person name="Bidwell S.L."/>
            <person name="Alsmark U.C.M."/>
            <person name="Besteiro S."/>
            <person name="Sicheritz-Ponten T."/>
            <person name="Noel C.J."/>
            <person name="Dacks J.B."/>
            <person name="Foster P.G."/>
            <person name="Simillion C."/>
            <person name="Van de Peer Y."/>
            <person name="Miranda-Saavedra D."/>
            <person name="Barton G.J."/>
            <person name="Westrop G.D."/>
            <person name="Mueller S."/>
            <person name="Dessi D."/>
            <person name="Fiori P.L."/>
            <person name="Ren Q."/>
            <person name="Paulsen I."/>
            <person name="Zhang H."/>
            <person name="Bastida-Corcuera F.D."/>
            <person name="Simoes-Barbosa A."/>
            <person name="Brown M.T."/>
            <person name="Hayes R.D."/>
            <person name="Mukherjee M."/>
            <person name="Okumura C.Y."/>
            <person name="Schneider R."/>
            <person name="Smith A.J."/>
            <person name="Vanacova S."/>
            <person name="Villalvazo M."/>
            <person name="Haas B.J."/>
            <person name="Pertea M."/>
            <person name="Feldblyum T.V."/>
            <person name="Utterback T.R."/>
            <person name="Shu C.L."/>
            <person name="Osoegawa K."/>
            <person name="de Jong P.J."/>
            <person name="Hrdy I."/>
            <person name="Horvathova L."/>
            <person name="Zubacova Z."/>
            <person name="Dolezal P."/>
            <person name="Malik S.B."/>
            <person name="Logsdon J.M. Jr."/>
            <person name="Henze K."/>
            <person name="Gupta A."/>
            <person name="Wang C.C."/>
            <person name="Dunne R.L."/>
            <person name="Upcroft J.A."/>
            <person name="Upcroft P."/>
            <person name="White O."/>
            <person name="Salzberg S.L."/>
            <person name="Tang P."/>
            <person name="Chiu C.-H."/>
            <person name="Lee Y.-S."/>
            <person name="Embley T.M."/>
            <person name="Coombs G.H."/>
            <person name="Mottram J.C."/>
            <person name="Tachezy J."/>
            <person name="Fraser-Liggett C.M."/>
            <person name="Johnson P.J."/>
        </authorList>
    </citation>
    <scope>NUCLEOTIDE SEQUENCE [LARGE SCALE GENOMIC DNA]</scope>
    <source>
        <strain evidence="3">G3</strain>
    </source>
</reference>
<name>A2E630_TRIV3</name>
<feature type="domain" description="GAF" evidence="2">
    <location>
        <begin position="355"/>
        <end position="496"/>
    </location>
</feature>
<dbReference type="VEuPathDB" id="TrichDB:TVAGG3_0366120"/>
<dbReference type="Gene3D" id="3.30.450.40">
    <property type="match status" value="1"/>
</dbReference>
<dbReference type="VEuPathDB" id="TrichDB:TVAG_362520"/>
<dbReference type="SMR" id="A2E630"/>
<dbReference type="InterPro" id="IPR029016">
    <property type="entry name" value="GAF-like_dom_sf"/>
</dbReference>
<dbReference type="SUPFAM" id="SSF55781">
    <property type="entry name" value="GAF domain-like"/>
    <property type="match status" value="2"/>
</dbReference>
<gene>
    <name evidence="3" type="ORF">TVAG_362520</name>
</gene>
<evidence type="ECO:0000259" key="2">
    <source>
        <dbReference type="SMART" id="SM00065"/>
    </source>
</evidence>
<dbReference type="RefSeq" id="XP_001324095.1">
    <property type="nucleotide sequence ID" value="XM_001324060.1"/>
</dbReference>
<organism evidence="3 4">
    <name type="scientific">Trichomonas vaginalis (strain ATCC PRA-98 / G3)</name>
    <dbReference type="NCBI Taxonomy" id="412133"/>
    <lineage>
        <taxon>Eukaryota</taxon>
        <taxon>Metamonada</taxon>
        <taxon>Parabasalia</taxon>
        <taxon>Trichomonadida</taxon>
        <taxon>Trichomonadidae</taxon>
        <taxon>Trichomonas</taxon>
    </lineage>
</organism>
<dbReference type="KEGG" id="tva:4769820"/>
<dbReference type="InParanoid" id="A2E630"/>
<sequence length="1043" mass="118626">MEKKGAPGALRAKWGPLPSRTRTDPSTEPASPHFFDKNPIPSEPSVEALRSLNKLTENSKKIISNLESNNTILSERIEMLTAEANENQDRINSLYSRISSLSLKQDKDEANKYTTIKYMETESFISQISPNTTEEFLRNKPMILEALLHPGYADMLADLIKNLPQSSKSRFISYTGHQLQRFSLIWSSFLVLSMNLNKPDFKSIIMEAVRKILESDTTFYFLKDISTGVYACDLPNDITIYVKDPKSLIPQTTTTQIFNHPSESPNFNRQVDSVFNPKDRSCIIVPARDAASVLAIRSDDSSLPFKNEDISVGDIFSLLNSSLIIIDQKAPGIITPNDYKKKVDDFERNCLKIDRMENLVPFIDNNFPKLIGADIIKLFFIDHNELIFNVLTEEKTALDKKLPFAGITHHIAKTRRIFIEQKLEESLCHKKVDSWCIGKSFYGAPIMSSTNECIAVLCAAAPRGTLFTEEQLEAAMVIAPTMSLVVQRVTETKSKEHLEAGIKDFSLVPEKMAAMSFNHDDIFNTLYKAMNVDSMTVYRKGDGENPKKLYEFGRKAFSEKFVKDQFERGSIVNTTSPNELPNFEPIQGFSYRSVFICFESRGSTRYGIFCANPLNLSNRLHDNSESIARAFCNFSFNITDEEQFKKDVKIQKQRLLTVQGVTEVAKKHMETSNLAEFCRGIGSFAGFEQACLYIYDAQENSYFAHSTKNDFRNIRKTPDIDKLLKENRDVFELKYEMYKKTQLEADVYGKKAVIINFCDDIFMLFIGKEIGDSIYTFNAFLPIIKSHANYCRLFNKNLKSQIKKNIFVNLPKIQDPLDYKIKIGNLNKDEMLGLSIYLLNLQGNVNVDICRRLVKSAMKMSKGLWSSCVECMQFSAAILELSESLFTKKQKSAILIASLFWLLNDPNDNSAASVCFGDHPDYLVRLERAMLASLDSGLPEIDEDFWPMLSKCFCFNAEEEYKKIEVFDSSNHEQLNLIGAMITKISEFRRYFALESKDDVTAAVSRTVGEEIVLPLFDKLLARIPKLSSMKESLMNTINCLSQ</sequence>
<dbReference type="Proteomes" id="UP000001542">
    <property type="component" value="Unassembled WGS sequence"/>
</dbReference>
<accession>A2E630</accession>
<feature type="region of interest" description="Disordered" evidence="1">
    <location>
        <begin position="1"/>
        <end position="42"/>
    </location>
</feature>
<reference evidence="3" key="1">
    <citation type="submission" date="2006-10" db="EMBL/GenBank/DDBJ databases">
        <authorList>
            <person name="Amadeo P."/>
            <person name="Zhao Q."/>
            <person name="Wortman J."/>
            <person name="Fraser-Liggett C."/>
            <person name="Carlton J."/>
        </authorList>
    </citation>
    <scope>NUCLEOTIDE SEQUENCE</scope>
    <source>
        <strain evidence="3">G3</strain>
    </source>
</reference>
<evidence type="ECO:0000256" key="1">
    <source>
        <dbReference type="SAM" id="MobiDB-lite"/>
    </source>
</evidence>
<dbReference type="AlphaFoldDB" id="A2E630"/>
<evidence type="ECO:0000313" key="3">
    <source>
        <dbReference type="EMBL" id="EAY11872.1"/>
    </source>
</evidence>
<dbReference type="EMBL" id="DS113311">
    <property type="protein sequence ID" value="EAY11872.1"/>
    <property type="molecule type" value="Genomic_DNA"/>
</dbReference>
<dbReference type="InterPro" id="IPR003018">
    <property type="entry name" value="GAF"/>
</dbReference>
<dbReference type="SMART" id="SM00065">
    <property type="entry name" value="GAF"/>
    <property type="match status" value="1"/>
</dbReference>
<keyword evidence="4" id="KW-1185">Reference proteome</keyword>
<proteinExistence type="predicted"/>
<evidence type="ECO:0000313" key="4">
    <source>
        <dbReference type="Proteomes" id="UP000001542"/>
    </source>
</evidence>
<protein>
    <recommendedName>
        <fullName evidence="2">GAF domain-containing protein</fullName>
    </recommendedName>
</protein>